<feature type="region of interest" description="Disordered" evidence="1">
    <location>
        <begin position="347"/>
        <end position="376"/>
    </location>
</feature>
<feature type="compositionally biased region" description="Polar residues" evidence="1">
    <location>
        <begin position="93"/>
        <end position="104"/>
    </location>
</feature>
<protein>
    <submittedName>
        <fullName evidence="2">Uncharacterized protein</fullName>
    </submittedName>
</protein>
<feature type="region of interest" description="Disordered" evidence="1">
    <location>
        <begin position="1"/>
        <end position="80"/>
    </location>
</feature>
<feature type="compositionally biased region" description="Polar residues" evidence="1">
    <location>
        <begin position="152"/>
        <end position="163"/>
    </location>
</feature>
<sequence>QRSSKTCYGSPVKRNGNTAQAIHSHTFRQVRQIRQLSGRGNLKREPSSGNNHYYIPQDKEYSSVSSSVAEDMEESSKSSKAFSIHNLASLKGTATTTDTNTEVGSGSGPGDINRGKFGNRTQEKRFNHLQTKLGDDWFQQHHLAGTDKGMSSPGSSSTDNAGTKNGGQDWPRLKISSTTTERKKKDFMIFRLENIKTQEGIESDSKARSMLAGGGEETLGEGSGGSADASAEAAHEEPDSHEPDSHEPAAAEEDQQQKCCCCCCPAQDATCVKQAFDVAMYRRMCPHHVRGYYRQWPSSPSTHARPASAPRASAPAPLAFALPKDNLDHHPDKDNLDLDHLHPHFLDKDSLDLDHPHPPDKDSLDLDHPHRPRLPG</sequence>
<name>A0A7R8WTY5_9CRUS</name>
<dbReference type="EMBL" id="OB681879">
    <property type="protein sequence ID" value="CAD7236783.1"/>
    <property type="molecule type" value="Genomic_DNA"/>
</dbReference>
<gene>
    <name evidence="2" type="ORF">CTOB1V02_LOCUS14598</name>
</gene>
<evidence type="ECO:0000256" key="1">
    <source>
        <dbReference type="SAM" id="MobiDB-lite"/>
    </source>
</evidence>
<accession>A0A7R8WTY5</accession>
<feature type="compositionally biased region" description="Polar residues" evidence="1">
    <location>
        <begin position="15"/>
        <end position="35"/>
    </location>
</feature>
<feature type="region of interest" description="Disordered" evidence="1">
    <location>
        <begin position="201"/>
        <end position="250"/>
    </location>
</feature>
<feature type="region of interest" description="Disordered" evidence="1">
    <location>
        <begin position="93"/>
        <end position="118"/>
    </location>
</feature>
<reference evidence="2" key="1">
    <citation type="submission" date="2020-11" db="EMBL/GenBank/DDBJ databases">
        <authorList>
            <person name="Tran Van P."/>
        </authorList>
    </citation>
    <scope>NUCLEOTIDE SEQUENCE</scope>
</reference>
<feature type="compositionally biased region" description="Basic and acidic residues" evidence="1">
    <location>
        <begin position="347"/>
        <end position="369"/>
    </location>
</feature>
<dbReference type="AlphaFoldDB" id="A0A7R8WTY5"/>
<feature type="non-terminal residue" evidence="2">
    <location>
        <position position="1"/>
    </location>
</feature>
<feature type="compositionally biased region" description="Basic and acidic residues" evidence="1">
    <location>
        <begin position="233"/>
        <end position="249"/>
    </location>
</feature>
<feature type="non-terminal residue" evidence="2">
    <location>
        <position position="376"/>
    </location>
</feature>
<feature type="region of interest" description="Disordered" evidence="1">
    <location>
        <begin position="144"/>
        <end position="178"/>
    </location>
</feature>
<proteinExistence type="predicted"/>
<evidence type="ECO:0000313" key="2">
    <source>
        <dbReference type="EMBL" id="CAD7236783.1"/>
    </source>
</evidence>
<organism evidence="2">
    <name type="scientific">Cyprideis torosa</name>
    <dbReference type="NCBI Taxonomy" id="163714"/>
    <lineage>
        <taxon>Eukaryota</taxon>
        <taxon>Metazoa</taxon>
        <taxon>Ecdysozoa</taxon>
        <taxon>Arthropoda</taxon>
        <taxon>Crustacea</taxon>
        <taxon>Oligostraca</taxon>
        <taxon>Ostracoda</taxon>
        <taxon>Podocopa</taxon>
        <taxon>Podocopida</taxon>
        <taxon>Cytherocopina</taxon>
        <taxon>Cytheroidea</taxon>
        <taxon>Cytherideidae</taxon>
        <taxon>Cyprideis</taxon>
    </lineage>
</organism>
<feature type="compositionally biased region" description="Gly residues" evidence="1">
    <location>
        <begin position="212"/>
        <end position="225"/>
    </location>
</feature>